<proteinExistence type="predicted"/>
<keyword evidence="2" id="KW-0472">Membrane</keyword>
<reference evidence="3 4" key="1">
    <citation type="submission" date="2018-06" db="EMBL/GenBank/DDBJ databases">
        <title>Pseudomonas diversity within urban Lake Michigan freshwaters.</title>
        <authorList>
            <person name="Batrich M."/>
            <person name="Hatzopoulos T."/>
            <person name="Putonti C."/>
        </authorList>
    </citation>
    <scope>NUCLEOTIDE SEQUENCE [LARGE SCALE GENOMIC DNA]</scope>
    <source>
        <strain evidence="3 4">MB-090714</strain>
    </source>
</reference>
<name>A0A2V4LIQ5_AQUAC</name>
<dbReference type="AlphaFoldDB" id="A0A2V4LIQ5"/>
<evidence type="ECO:0000313" key="4">
    <source>
        <dbReference type="Proteomes" id="UP000248146"/>
    </source>
</evidence>
<evidence type="ECO:0000313" key="3">
    <source>
        <dbReference type="EMBL" id="PYC26023.1"/>
    </source>
</evidence>
<comment type="caution">
    <text evidence="3">The sequence shown here is derived from an EMBL/GenBank/DDBJ whole genome shotgun (WGS) entry which is preliminary data.</text>
</comment>
<gene>
    <name evidence="3" type="ORF">DMO17_09830</name>
</gene>
<protein>
    <recommendedName>
        <fullName evidence="5">Pilus assembly protein</fullName>
    </recommendedName>
</protein>
<organism evidence="3 4">
    <name type="scientific">Aquipseudomonas alcaligenes</name>
    <name type="common">Pseudomonas alcaligenes</name>
    <dbReference type="NCBI Taxonomy" id="43263"/>
    <lineage>
        <taxon>Bacteria</taxon>
        <taxon>Pseudomonadati</taxon>
        <taxon>Pseudomonadota</taxon>
        <taxon>Gammaproteobacteria</taxon>
        <taxon>Pseudomonadales</taxon>
        <taxon>Pseudomonadaceae</taxon>
        <taxon>Aquipseudomonas</taxon>
    </lineage>
</organism>
<evidence type="ECO:0008006" key="5">
    <source>
        <dbReference type="Google" id="ProtNLM"/>
    </source>
</evidence>
<keyword evidence="2" id="KW-1133">Transmembrane helix</keyword>
<dbReference type="Proteomes" id="UP000248146">
    <property type="component" value="Unassembled WGS sequence"/>
</dbReference>
<feature type="region of interest" description="Disordered" evidence="1">
    <location>
        <begin position="55"/>
        <end position="85"/>
    </location>
</feature>
<evidence type="ECO:0000256" key="1">
    <source>
        <dbReference type="SAM" id="MobiDB-lite"/>
    </source>
</evidence>
<accession>A0A2V4LIQ5</accession>
<feature type="transmembrane region" description="Helical" evidence="2">
    <location>
        <begin position="12"/>
        <end position="33"/>
    </location>
</feature>
<feature type="compositionally biased region" description="Gly residues" evidence="1">
    <location>
        <begin position="55"/>
        <end position="64"/>
    </location>
</feature>
<evidence type="ECO:0000256" key="2">
    <source>
        <dbReference type="SAM" id="Phobius"/>
    </source>
</evidence>
<keyword evidence="2" id="KW-0812">Transmembrane</keyword>
<dbReference type="EMBL" id="QJRX01000004">
    <property type="protein sequence ID" value="PYC26023.1"/>
    <property type="molecule type" value="Genomic_DNA"/>
</dbReference>
<sequence>MKARARQLGQGMTEYIIIVALIAIAAIVVYNLFGDTVRGQVGDMAAELGGGAATGEGATAGGEAGTEAGQDYDLGNFNQEEGGGN</sequence>